<dbReference type="RefSeq" id="WP_322808380.1">
    <property type="nucleotide sequence ID" value="NZ_JAVBVO010000001.1"/>
</dbReference>
<evidence type="ECO:0000313" key="1">
    <source>
        <dbReference type="EMBL" id="MDZ5757449.1"/>
    </source>
</evidence>
<reference evidence="1" key="1">
    <citation type="submission" date="2023-08" db="EMBL/GenBank/DDBJ databases">
        <title>Genomic characterization of piscicolin 126 produced by Carnobacterium maltaromaticum CM22 strain isolated from salmon (Salmo salar).</title>
        <authorList>
            <person name="Gonzalez-Gragera E."/>
            <person name="Garcia-Lopez J.D."/>
            <person name="Teso-Perez C."/>
            <person name="Gimenez-Hernandez I."/>
            <person name="Peralta-Sanchez J.M."/>
            <person name="Valdivia E."/>
            <person name="Montalban-Lopez M."/>
            <person name="Martin-Platero A.M."/>
            <person name="Banos A."/>
            <person name="Martinez-Bueno M."/>
        </authorList>
    </citation>
    <scope>NUCLEOTIDE SEQUENCE</scope>
    <source>
        <strain evidence="1">CM22</strain>
    </source>
</reference>
<evidence type="ECO:0000313" key="2">
    <source>
        <dbReference type="Proteomes" id="UP001290462"/>
    </source>
</evidence>
<protein>
    <submittedName>
        <fullName evidence="1">Uncharacterized protein</fullName>
    </submittedName>
</protein>
<sequence>MKIEENWNDCGVFIATIEVVRDKDNELKKISRVFSLKNCFSKKHATEIIFSNFPNIKEVVQIEYFENSLSLK</sequence>
<comment type="caution">
    <text evidence="1">The sequence shown here is derived from an EMBL/GenBank/DDBJ whole genome shotgun (WGS) entry which is preliminary data.</text>
</comment>
<organism evidence="1 2">
    <name type="scientific">Carnobacterium maltaromaticum</name>
    <name type="common">Carnobacterium piscicola</name>
    <dbReference type="NCBI Taxonomy" id="2751"/>
    <lineage>
        <taxon>Bacteria</taxon>
        <taxon>Bacillati</taxon>
        <taxon>Bacillota</taxon>
        <taxon>Bacilli</taxon>
        <taxon>Lactobacillales</taxon>
        <taxon>Carnobacteriaceae</taxon>
        <taxon>Carnobacterium</taxon>
    </lineage>
</organism>
<dbReference type="AlphaFoldDB" id="A0AAW9JQ60"/>
<name>A0AAW9JQ60_CARML</name>
<dbReference type="EMBL" id="JAVBVO010000001">
    <property type="protein sequence ID" value="MDZ5757449.1"/>
    <property type="molecule type" value="Genomic_DNA"/>
</dbReference>
<proteinExistence type="predicted"/>
<dbReference type="Proteomes" id="UP001290462">
    <property type="component" value="Unassembled WGS sequence"/>
</dbReference>
<gene>
    <name evidence="1" type="ORF">RAK27_02100</name>
</gene>
<accession>A0AAW9JQ60</accession>